<dbReference type="EMBL" id="SMRU01000002">
    <property type="protein sequence ID" value="TDG01436.1"/>
    <property type="molecule type" value="Genomic_DNA"/>
</dbReference>
<dbReference type="OrthoDB" id="4732434at2"/>
<organism evidence="2 3">
    <name type="scientific">Arthrobacter terricola</name>
    <dbReference type="NCBI Taxonomy" id="2547396"/>
    <lineage>
        <taxon>Bacteria</taxon>
        <taxon>Bacillati</taxon>
        <taxon>Actinomycetota</taxon>
        <taxon>Actinomycetes</taxon>
        <taxon>Micrococcales</taxon>
        <taxon>Micrococcaceae</taxon>
        <taxon>Arthrobacter</taxon>
    </lineage>
</organism>
<dbReference type="RefSeq" id="WP_133202696.1">
    <property type="nucleotide sequence ID" value="NZ_SMRU01000002.1"/>
</dbReference>
<feature type="region of interest" description="Disordered" evidence="1">
    <location>
        <begin position="1"/>
        <end position="35"/>
    </location>
</feature>
<dbReference type="Pfam" id="PF13834">
    <property type="entry name" value="DUF4193"/>
    <property type="match status" value="1"/>
</dbReference>
<reference evidence="2 3" key="1">
    <citation type="submission" date="2019-03" db="EMBL/GenBank/DDBJ databases">
        <title>Whole genome sequence of Arthrobacter sp JH1-1.</title>
        <authorList>
            <person name="Trinh H.N."/>
        </authorList>
    </citation>
    <scope>NUCLEOTIDE SEQUENCE [LARGE SCALE GENOMIC DNA]</scope>
    <source>
        <strain evidence="2 3">JH1-1</strain>
    </source>
</reference>
<evidence type="ECO:0000313" key="3">
    <source>
        <dbReference type="Proteomes" id="UP000295511"/>
    </source>
</evidence>
<keyword evidence="3" id="KW-1185">Reference proteome</keyword>
<dbReference type="Proteomes" id="UP000295511">
    <property type="component" value="Unassembled WGS sequence"/>
</dbReference>
<dbReference type="InterPro" id="IPR025242">
    <property type="entry name" value="DUF4193"/>
</dbReference>
<accession>A0A4R5L1N4</accession>
<evidence type="ECO:0000256" key="1">
    <source>
        <dbReference type="SAM" id="MobiDB-lite"/>
    </source>
</evidence>
<name>A0A4R5L1N4_9MICC</name>
<gene>
    <name evidence="2" type="ORF">E1809_02825</name>
</gene>
<dbReference type="AlphaFoldDB" id="A0A4R5L1N4"/>
<feature type="compositionally biased region" description="Basic and acidic residues" evidence="1">
    <location>
        <begin position="21"/>
        <end position="30"/>
    </location>
</feature>
<evidence type="ECO:0000313" key="2">
    <source>
        <dbReference type="EMBL" id="TDG01436.1"/>
    </source>
</evidence>
<comment type="caution">
    <text evidence="2">The sequence shown here is derived from an EMBL/GenBank/DDBJ whole genome shotgun (WGS) entry which is preliminary data.</text>
</comment>
<feature type="compositionally biased region" description="Basic and acidic residues" evidence="1">
    <location>
        <begin position="1"/>
        <end position="13"/>
    </location>
</feature>
<proteinExistence type="predicted"/>
<protein>
    <submittedName>
        <fullName evidence="2">DUF4193 domain-containing protein</fullName>
    </submittedName>
</protein>
<sequence>MATDYDAPRKTEEDASEDSIEELKTRRTEKQSSAVDIDETDLADAYELPGADLSSEELLVRVLPAQADEFTCYSCFLVKHRSQIAREKDGHLYCKECES</sequence>